<organism evidence="2 3">
    <name type="scientific">Haloarcula mannanilytica</name>
    <dbReference type="NCBI Taxonomy" id="2509225"/>
    <lineage>
        <taxon>Archaea</taxon>
        <taxon>Methanobacteriati</taxon>
        <taxon>Methanobacteriota</taxon>
        <taxon>Stenosarchaea group</taxon>
        <taxon>Halobacteria</taxon>
        <taxon>Halobacteriales</taxon>
        <taxon>Haloarculaceae</taxon>
        <taxon>Haloarcula</taxon>
    </lineage>
</organism>
<accession>A0A4C2EFR9</accession>
<feature type="transmembrane region" description="Helical" evidence="1">
    <location>
        <begin position="6"/>
        <end position="23"/>
    </location>
</feature>
<reference evidence="2 3" key="1">
    <citation type="submission" date="2019-02" db="EMBL/GenBank/DDBJ databases">
        <title>Haloarcula mannanilyticum sp. nov., a mannan degrading haloarchaeon isolated from commercial salt.</title>
        <authorList>
            <person name="Enomoto S."/>
            <person name="Shimane Y."/>
            <person name="Kamekura M."/>
            <person name="Ito T."/>
            <person name="Moriya O."/>
            <person name="Ihara K."/>
            <person name="Takahashi-Ando N."/>
            <person name="Fukushima Y."/>
            <person name="Yoshida Y."/>
            <person name="Usama R."/>
            <person name="Takai K."/>
            <person name="Minegishi H."/>
        </authorList>
    </citation>
    <scope>NUCLEOTIDE SEQUENCE [LARGE SCALE GENOMIC DNA]</scope>
    <source>
        <strain evidence="2 3">MD130-1</strain>
    </source>
</reference>
<dbReference type="EMBL" id="BIXZ01000001">
    <property type="protein sequence ID" value="GCF13234.1"/>
    <property type="molecule type" value="Genomic_DNA"/>
</dbReference>
<feature type="transmembrane region" description="Helical" evidence="1">
    <location>
        <begin position="149"/>
        <end position="169"/>
    </location>
</feature>
<keyword evidence="1" id="KW-0812">Transmembrane</keyword>
<dbReference type="Proteomes" id="UP000304382">
    <property type="component" value="Unassembled WGS sequence"/>
</dbReference>
<dbReference type="RefSeq" id="WP_137682861.1">
    <property type="nucleotide sequence ID" value="NZ_BIXZ01000001.1"/>
</dbReference>
<dbReference type="AlphaFoldDB" id="A0A4C2EFR9"/>
<proteinExistence type="predicted"/>
<keyword evidence="3" id="KW-1185">Reference proteome</keyword>
<dbReference type="OrthoDB" id="381596at2157"/>
<feature type="transmembrane region" description="Helical" evidence="1">
    <location>
        <begin position="175"/>
        <end position="197"/>
    </location>
</feature>
<protein>
    <submittedName>
        <fullName evidence="2">Uncharacterized protein</fullName>
    </submittedName>
</protein>
<keyword evidence="1" id="KW-0472">Membrane</keyword>
<gene>
    <name evidence="2" type="ORF">Harman_11690</name>
</gene>
<evidence type="ECO:0000313" key="2">
    <source>
        <dbReference type="EMBL" id="GCF13234.1"/>
    </source>
</evidence>
<feature type="transmembrane region" description="Helical" evidence="1">
    <location>
        <begin position="111"/>
        <end position="128"/>
    </location>
</feature>
<evidence type="ECO:0000256" key="1">
    <source>
        <dbReference type="SAM" id="Phobius"/>
    </source>
</evidence>
<keyword evidence="1" id="KW-1133">Transmembrane helix</keyword>
<name>A0A4C2EFR9_9EURY</name>
<evidence type="ECO:0000313" key="3">
    <source>
        <dbReference type="Proteomes" id="UP000304382"/>
    </source>
</evidence>
<sequence length="219" mass="24234">MADINVSTLVPLILLVIAALANTSRQVKIIEVANEAHNDVYLLDAGPFEAYVRRIMDRSLSPTDRAATLKEDELSGKEPKLGRFNHIHAFNSFLIAVSQILIVLSENSLSGAILAGTIGVFWMVLPIIEIEEYDLMLRTFEPDDPLYSLTIHMVLTFILTVPAIALSLVDVNSYSVPLTLSAAVVYIVASVFVGNLYQSFLDDELEILRQRGIQSTEEK</sequence>
<comment type="caution">
    <text evidence="2">The sequence shown here is derived from an EMBL/GenBank/DDBJ whole genome shotgun (WGS) entry which is preliminary data.</text>
</comment>